<reference evidence="9" key="3">
    <citation type="submission" date="2016-11" db="EMBL/GenBank/DDBJ databases">
        <authorList>
            <person name="Jaros S."/>
            <person name="Januszkiewicz K."/>
            <person name="Wedrychowicz H."/>
        </authorList>
    </citation>
    <scope>NUCLEOTIDE SEQUENCE [LARGE SCALE GENOMIC DNA]</scope>
    <source>
        <strain evidence="9">DX253</strain>
    </source>
</reference>
<dbReference type="SUPFAM" id="SSF143081">
    <property type="entry name" value="BB1717-like"/>
    <property type="match status" value="1"/>
</dbReference>
<keyword evidence="5" id="KW-0190">Covalent protein-DNA linkage</keyword>
<proteinExistence type="inferred from homology"/>
<keyword evidence="3" id="KW-0227">DNA damage</keyword>
<keyword evidence="7" id="KW-0456">Lyase</keyword>
<accession>E7QNV6</accession>
<dbReference type="InterPro" id="IPR003738">
    <property type="entry name" value="SRAP"/>
</dbReference>
<sequence>MCGRLSLFAPQDELTDRFDAEPVRPLRPRYNVAPGQEHPVVRNDAPEEIRFPTWGLVPHWADEFGGGHINARAETLADKPSFRDAYRDRRCLVLADGFYDWKKTPTGKQPYRMTRTDGEPFAMAGLWEPWQNGERKTSFTVVTTEPNDVVGEIHHRMPVILDPDEETTWLTGDADERRAVLDPFPAGEMRAYPVSTKVNSPDNDSPEIVAEVAAEEDTQTGLGDFS</sequence>
<dbReference type="Proteomes" id="UP000184203">
    <property type="component" value="Unassembled WGS sequence"/>
</dbReference>
<evidence type="ECO:0000256" key="7">
    <source>
        <dbReference type="ARBA" id="ARBA00023239"/>
    </source>
</evidence>
<name>E7QNV6_HALPU</name>
<dbReference type="GO" id="GO:0106300">
    <property type="term" value="P:protein-DNA covalent cross-linking repair"/>
    <property type="evidence" value="ECO:0007669"/>
    <property type="project" value="InterPro"/>
</dbReference>
<dbReference type="InterPro" id="IPR036590">
    <property type="entry name" value="SRAP-like"/>
</dbReference>
<dbReference type="Gene3D" id="3.90.1680.10">
    <property type="entry name" value="SOS response associated peptidase-like"/>
    <property type="match status" value="1"/>
</dbReference>
<dbReference type="Pfam" id="PF02586">
    <property type="entry name" value="SRAP"/>
    <property type="match status" value="1"/>
</dbReference>
<dbReference type="GO" id="GO:0003697">
    <property type="term" value="F:single-stranded DNA binding"/>
    <property type="evidence" value="ECO:0007669"/>
    <property type="project" value="InterPro"/>
</dbReference>
<evidence type="ECO:0000256" key="5">
    <source>
        <dbReference type="ARBA" id="ARBA00023124"/>
    </source>
</evidence>
<dbReference type="eggNOG" id="arCOG02784">
    <property type="taxonomic scope" value="Archaea"/>
</dbReference>
<dbReference type="AlphaFoldDB" id="E7QNV6"/>
<evidence type="ECO:0000256" key="6">
    <source>
        <dbReference type="ARBA" id="ARBA00023125"/>
    </source>
</evidence>
<evidence type="ECO:0000313" key="10">
    <source>
        <dbReference type="Proteomes" id="UP000003751"/>
    </source>
</evidence>
<evidence type="ECO:0000313" key="8">
    <source>
        <dbReference type="EMBL" id="EFW93609.1"/>
    </source>
</evidence>
<evidence type="ECO:0000313" key="11">
    <source>
        <dbReference type="Proteomes" id="UP000184203"/>
    </source>
</evidence>
<dbReference type="PANTHER" id="PTHR13604:SF0">
    <property type="entry name" value="ABASIC SITE PROCESSING PROTEIN HMCES"/>
    <property type="match status" value="1"/>
</dbReference>
<keyword evidence="4" id="KW-0378">Hydrolase</keyword>
<evidence type="ECO:0000313" key="9">
    <source>
        <dbReference type="EMBL" id="SHL45405.1"/>
    </source>
</evidence>
<dbReference type="GO" id="GO:0016829">
    <property type="term" value="F:lyase activity"/>
    <property type="evidence" value="ECO:0007669"/>
    <property type="project" value="UniProtKB-KW"/>
</dbReference>
<dbReference type="OrthoDB" id="109020at2157"/>
<reference evidence="11" key="2">
    <citation type="submission" date="2016-11" db="EMBL/GenBank/DDBJ databases">
        <authorList>
            <person name="Varghese N."/>
            <person name="Submissions S."/>
        </authorList>
    </citation>
    <scope>NUCLEOTIDE SEQUENCE [LARGE SCALE GENOMIC DNA]</scope>
    <source>
        <strain evidence="11">DX253</strain>
    </source>
</reference>
<keyword evidence="6" id="KW-0238">DNA-binding</keyword>
<evidence type="ECO:0000256" key="3">
    <source>
        <dbReference type="ARBA" id="ARBA00022763"/>
    </source>
</evidence>
<dbReference type="GO" id="GO:0008233">
    <property type="term" value="F:peptidase activity"/>
    <property type="evidence" value="ECO:0007669"/>
    <property type="project" value="UniProtKB-KW"/>
</dbReference>
<dbReference type="EMBL" id="AEMG01000002">
    <property type="protein sequence ID" value="EFW93609.1"/>
    <property type="molecule type" value="Genomic_DNA"/>
</dbReference>
<dbReference type="GO" id="GO:0006508">
    <property type="term" value="P:proteolysis"/>
    <property type="evidence" value="ECO:0007669"/>
    <property type="project" value="UniProtKB-KW"/>
</dbReference>
<dbReference type="EMBL" id="FRAN01000007">
    <property type="protein sequence ID" value="SHL45405.1"/>
    <property type="molecule type" value="Genomic_DNA"/>
</dbReference>
<evidence type="ECO:0000256" key="4">
    <source>
        <dbReference type="ARBA" id="ARBA00022801"/>
    </source>
</evidence>
<dbReference type="Proteomes" id="UP000003751">
    <property type="component" value="Unassembled WGS sequence"/>
</dbReference>
<evidence type="ECO:0000256" key="2">
    <source>
        <dbReference type="ARBA" id="ARBA00022670"/>
    </source>
</evidence>
<keyword evidence="11" id="KW-1185">Reference proteome</keyword>
<dbReference type="PATRIC" id="fig|797209.4.peg.111"/>
<dbReference type="RefSeq" id="WP_007976045.1">
    <property type="nucleotide sequence ID" value="NZ_AEMG01000002.1"/>
</dbReference>
<dbReference type="STRING" id="797209.GCA_000376445_02073"/>
<dbReference type="PANTHER" id="PTHR13604">
    <property type="entry name" value="DC12-RELATED"/>
    <property type="match status" value="1"/>
</dbReference>
<reference evidence="8 10" key="1">
    <citation type="journal article" date="2014" name="ISME J.">
        <title>Trehalose/2-sulfotrehalose biosynthesis and glycine-betaine uptake are widely spread mechanisms for osmoadaptation in the Halobacteriales.</title>
        <authorList>
            <person name="Youssef N.H."/>
            <person name="Savage-Ashlock K.N."/>
            <person name="McCully A.L."/>
            <person name="Luedtke B."/>
            <person name="Shaw E.I."/>
            <person name="Hoff W.D."/>
            <person name="Elshahed M.S."/>
        </authorList>
    </citation>
    <scope>NUCLEOTIDE SEQUENCE [LARGE SCALE GENOMIC DNA]</scope>
    <source>
        <strain evidence="8 10">DX253</strain>
    </source>
</reference>
<comment type="similarity">
    <text evidence="1">Belongs to the SOS response-associated peptidase family.</text>
</comment>
<gene>
    <name evidence="9" type="ORF">SAMN05444342_3836</name>
    <name evidence="8" type="ORF">ZOD2009_00660</name>
</gene>
<protein>
    <submittedName>
        <fullName evidence="9">Putative SOS response-associated peptidase YedK</fullName>
    </submittedName>
</protein>
<evidence type="ECO:0000256" key="1">
    <source>
        <dbReference type="ARBA" id="ARBA00008136"/>
    </source>
</evidence>
<organism evidence="8 10">
    <name type="scientific">Haladaptatus paucihalophilus DX253</name>
    <dbReference type="NCBI Taxonomy" id="797209"/>
    <lineage>
        <taxon>Archaea</taxon>
        <taxon>Methanobacteriati</taxon>
        <taxon>Methanobacteriota</taxon>
        <taxon>Stenosarchaea group</taxon>
        <taxon>Halobacteria</taxon>
        <taxon>Halobacteriales</taxon>
        <taxon>Haladaptataceae</taxon>
        <taxon>Haladaptatus</taxon>
    </lineage>
</organism>
<keyword evidence="2" id="KW-0645">Protease</keyword>